<evidence type="ECO:0000256" key="9">
    <source>
        <dbReference type="ARBA" id="ARBA00023295"/>
    </source>
</evidence>
<dbReference type="AlphaFoldDB" id="A0A1F7VA51"/>
<comment type="caution">
    <text evidence="11">The sequence shown here is derived from an EMBL/GenBank/DDBJ whole genome shotgun (WGS) entry which is preliminary data.</text>
</comment>
<evidence type="ECO:0000256" key="1">
    <source>
        <dbReference type="ARBA" id="ARBA00008343"/>
    </source>
</evidence>
<protein>
    <recommendedName>
        <fullName evidence="10">HhH-GPD domain-containing protein</fullName>
    </recommendedName>
</protein>
<evidence type="ECO:0000313" key="12">
    <source>
        <dbReference type="Proteomes" id="UP000178723"/>
    </source>
</evidence>
<evidence type="ECO:0000256" key="7">
    <source>
        <dbReference type="ARBA" id="ARBA00023014"/>
    </source>
</evidence>
<keyword evidence="4" id="KW-0227">DNA damage</keyword>
<dbReference type="InterPro" id="IPR023170">
    <property type="entry name" value="HhH_base_excis_C"/>
</dbReference>
<dbReference type="PANTHER" id="PTHR10359">
    <property type="entry name" value="A/G-SPECIFIC ADENINE GLYCOSYLASE/ENDONUCLEASE III"/>
    <property type="match status" value="1"/>
</dbReference>
<keyword evidence="3" id="KW-0479">Metal-binding</keyword>
<proteinExistence type="inferred from homology"/>
<evidence type="ECO:0000256" key="3">
    <source>
        <dbReference type="ARBA" id="ARBA00022723"/>
    </source>
</evidence>
<dbReference type="GO" id="GO:0006284">
    <property type="term" value="P:base-excision repair"/>
    <property type="evidence" value="ECO:0007669"/>
    <property type="project" value="InterPro"/>
</dbReference>
<keyword evidence="6" id="KW-0408">Iron</keyword>
<keyword evidence="5" id="KW-0378">Hydrolase</keyword>
<evidence type="ECO:0000313" key="11">
    <source>
        <dbReference type="EMBL" id="OGL87333.1"/>
    </source>
</evidence>
<dbReference type="GO" id="GO:0046872">
    <property type="term" value="F:metal ion binding"/>
    <property type="evidence" value="ECO:0007669"/>
    <property type="project" value="UniProtKB-KW"/>
</dbReference>
<evidence type="ECO:0000256" key="8">
    <source>
        <dbReference type="ARBA" id="ARBA00023204"/>
    </source>
</evidence>
<dbReference type="GO" id="GO:0003677">
    <property type="term" value="F:DNA binding"/>
    <property type="evidence" value="ECO:0007669"/>
    <property type="project" value="InterPro"/>
</dbReference>
<dbReference type="InterPro" id="IPR000445">
    <property type="entry name" value="HhH_motif"/>
</dbReference>
<dbReference type="InterPro" id="IPR011257">
    <property type="entry name" value="DNA_glycosylase"/>
</dbReference>
<sequence length="222" mass="25795">MIGAKVFTFMSAPNNLLFIYRQLRRQYGHPQDQWGLWCKRRKSLPEKEEVIIGAILTQRTNWRNVELAMANLKRHKAGRLKTVYNLAKNNPRKLAMLIRSCGFYKTKVKYLKTAADFFIRNGGVKKISNRPLTKLRDELLQLHGVGPETADSILLYALSKPIFVVDEYTRRLARQKSLAVKSLNYHHLQEFFTRRLPKSYQLYQDFHALIVVGGKDDRVSSG</sequence>
<dbReference type="Gene3D" id="1.10.1670.10">
    <property type="entry name" value="Helix-hairpin-Helix base-excision DNA repair enzymes (C-terminal)"/>
    <property type="match status" value="1"/>
</dbReference>
<dbReference type="GO" id="GO:0051539">
    <property type="term" value="F:4 iron, 4 sulfur cluster binding"/>
    <property type="evidence" value="ECO:0007669"/>
    <property type="project" value="UniProtKB-KW"/>
</dbReference>
<dbReference type="Gene3D" id="1.10.340.30">
    <property type="entry name" value="Hypothetical protein, domain 2"/>
    <property type="match status" value="1"/>
</dbReference>
<accession>A0A1F7VA51</accession>
<dbReference type="Proteomes" id="UP000178723">
    <property type="component" value="Unassembled WGS sequence"/>
</dbReference>
<gene>
    <name evidence="11" type="ORF">A3I40_03970</name>
</gene>
<evidence type="ECO:0000256" key="4">
    <source>
        <dbReference type="ARBA" id="ARBA00022763"/>
    </source>
</evidence>
<evidence type="ECO:0000256" key="6">
    <source>
        <dbReference type="ARBA" id="ARBA00023004"/>
    </source>
</evidence>
<evidence type="ECO:0000256" key="5">
    <source>
        <dbReference type="ARBA" id="ARBA00022801"/>
    </source>
</evidence>
<dbReference type="SMART" id="SM00478">
    <property type="entry name" value="ENDO3c"/>
    <property type="match status" value="1"/>
</dbReference>
<keyword evidence="7" id="KW-0411">Iron-sulfur</keyword>
<organism evidence="11 12">
    <name type="scientific">Candidatus Uhrbacteria bacterium RIFCSPLOWO2_02_FULL_48_12</name>
    <dbReference type="NCBI Taxonomy" id="1802407"/>
    <lineage>
        <taxon>Bacteria</taxon>
        <taxon>Candidatus Uhriibacteriota</taxon>
    </lineage>
</organism>
<dbReference type="CDD" id="cd00056">
    <property type="entry name" value="ENDO3c"/>
    <property type="match status" value="1"/>
</dbReference>
<dbReference type="GO" id="GO:0019104">
    <property type="term" value="F:DNA N-glycosylase activity"/>
    <property type="evidence" value="ECO:0007669"/>
    <property type="project" value="UniProtKB-ARBA"/>
</dbReference>
<dbReference type="Pfam" id="PF00633">
    <property type="entry name" value="HHH"/>
    <property type="match status" value="1"/>
</dbReference>
<evidence type="ECO:0000259" key="10">
    <source>
        <dbReference type="SMART" id="SM00478"/>
    </source>
</evidence>
<dbReference type="InterPro" id="IPR003265">
    <property type="entry name" value="HhH-GPD_domain"/>
</dbReference>
<dbReference type="STRING" id="1802407.A3I40_03970"/>
<dbReference type="EMBL" id="MGEP01000019">
    <property type="protein sequence ID" value="OGL87333.1"/>
    <property type="molecule type" value="Genomic_DNA"/>
</dbReference>
<feature type="domain" description="HhH-GPD" evidence="10">
    <location>
        <begin position="56"/>
        <end position="216"/>
    </location>
</feature>
<keyword evidence="8" id="KW-0234">DNA repair</keyword>
<evidence type="ECO:0000256" key="2">
    <source>
        <dbReference type="ARBA" id="ARBA00022485"/>
    </source>
</evidence>
<name>A0A1F7VA51_9BACT</name>
<dbReference type="Pfam" id="PF00730">
    <property type="entry name" value="HhH-GPD"/>
    <property type="match status" value="1"/>
</dbReference>
<keyword evidence="2" id="KW-0004">4Fe-4S</keyword>
<keyword evidence="9" id="KW-0326">Glycosidase</keyword>
<comment type="similarity">
    <text evidence="1">Belongs to the Nth/MutY family.</text>
</comment>
<dbReference type="SUPFAM" id="SSF48150">
    <property type="entry name" value="DNA-glycosylase"/>
    <property type="match status" value="1"/>
</dbReference>
<dbReference type="PANTHER" id="PTHR10359:SF19">
    <property type="entry name" value="DNA REPAIR GLYCOSYLASE MJ1434-RELATED"/>
    <property type="match status" value="1"/>
</dbReference>
<reference evidence="11 12" key="1">
    <citation type="journal article" date="2016" name="Nat. Commun.">
        <title>Thousands of microbial genomes shed light on interconnected biogeochemical processes in an aquifer system.</title>
        <authorList>
            <person name="Anantharaman K."/>
            <person name="Brown C.T."/>
            <person name="Hug L.A."/>
            <person name="Sharon I."/>
            <person name="Castelle C.J."/>
            <person name="Probst A.J."/>
            <person name="Thomas B.C."/>
            <person name="Singh A."/>
            <person name="Wilkins M.J."/>
            <person name="Karaoz U."/>
            <person name="Brodie E.L."/>
            <person name="Williams K.H."/>
            <person name="Hubbard S.S."/>
            <person name="Banfield J.F."/>
        </authorList>
    </citation>
    <scope>NUCLEOTIDE SEQUENCE [LARGE SCALE GENOMIC DNA]</scope>
</reference>